<sequence>MVVKSHYKKIINECWESMIKLNGRLMMLEERRLRCFYCHDGSLLQKASQNISLLEMPVTTTLSLAWSVKMAVSVKTSRVDDTLLYRQTNELKCIHDAIGT</sequence>
<keyword evidence="2" id="KW-1185">Reference proteome</keyword>
<comment type="caution">
    <text evidence="1">The sequence shown here is derived from an EMBL/GenBank/DDBJ whole genome shotgun (WGS) entry which is preliminary data.</text>
</comment>
<organism evidence="1 2">
    <name type="scientific">Papaver atlanticum</name>
    <dbReference type="NCBI Taxonomy" id="357466"/>
    <lineage>
        <taxon>Eukaryota</taxon>
        <taxon>Viridiplantae</taxon>
        <taxon>Streptophyta</taxon>
        <taxon>Embryophyta</taxon>
        <taxon>Tracheophyta</taxon>
        <taxon>Spermatophyta</taxon>
        <taxon>Magnoliopsida</taxon>
        <taxon>Ranunculales</taxon>
        <taxon>Papaveraceae</taxon>
        <taxon>Papaveroideae</taxon>
        <taxon>Papaver</taxon>
    </lineage>
</organism>
<evidence type="ECO:0000313" key="2">
    <source>
        <dbReference type="Proteomes" id="UP001202328"/>
    </source>
</evidence>
<protein>
    <submittedName>
        <fullName evidence="1">Uncharacterized protein</fullName>
    </submittedName>
</protein>
<reference evidence="1" key="1">
    <citation type="submission" date="2022-04" db="EMBL/GenBank/DDBJ databases">
        <title>A functionally conserved STORR gene fusion in Papaver species that diverged 16.8 million years ago.</title>
        <authorList>
            <person name="Catania T."/>
        </authorList>
    </citation>
    <scope>NUCLEOTIDE SEQUENCE</scope>
    <source>
        <strain evidence="1">S-188037</strain>
    </source>
</reference>
<dbReference type="AlphaFoldDB" id="A0AAD4T9D9"/>
<proteinExistence type="predicted"/>
<name>A0AAD4T9D9_9MAGN</name>
<gene>
    <name evidence="1" type="ORF">MKW98_006516</name>
</gene>
<evidence type="ECO:0000313" key="1">
    <source>
        <dbReference type="EMBL" id="KAI3944355.1"/>
    </source>
</evidence>
<dbReference type="EMBL" id="JAJJMB010004055">
    <property type="protein sequence ID" value="KAI3944355.1"/>
    <property type="molecule type" value="Genomic_DNA"/>
</dbReference>
<accession>A0AAD4T9D9</accession>
<dbReference type="Proteomes" id="UP001202328">
    <property type="component" value="Unassembled WGS sequence"/>
</dbReference>